<feature type="domain" description="O-GlcNAc transferase C-terminal" evidence="5">
    <location>
        <begin position="356"/>
        <end position="505"/>
    </location>
</feature>
<comment type="caution">
    <text evidence="6">The sequence shown here is derived from an EMBL/GenBank/DDBJ whole genome shotgun (WGS) entry which is preliminary data.</text>
</comment>
<evidence type="ECO:0000256" key="1">
    <source>
        <dbReference type="ARBA" id="ARBA00004922"/>
    </source>
</evidence>
<dbReference type="GO" id="GO:0016757">
    <property type="term" value="F:glycosyltransferase activity"/>
    <property type="evidence" value="ECO:0007669"/>
    <property type="project" value="TreeGrafter"/>
</dbReference>
<accession>A0AAD7UD09</accession>
<evidence type="ECO:0000259" key="5">
    <source>
        <dbReference type="Pfam" id="PF13844"/>
    </source>
</evidence>
<dbReference type="EMBL" id="JAQMWT010000407">
    <property type="protein sequence ID" value="KAJ8601687.1"/>
    <property type="molecule type" value="Genomic_DNA"/>
</dbReference>
<protein>
    <recommendedName>
        <fullName evidence="5">O-GlcNAc transferase C-terminal domain-containing protein</fullName>
    </recommendedName>
</protein>
<organism evidence="6 7">
    <name type="scientific">Chrysophaeum taylorii</name>
    <dbReference type="NCBI Taxonomy" id="2483200"/>
    <lineage>
        <taxon>Eukaryota</taxon>
        <taxon>Sar</taxon>
        <taxon>Stramenopiles</taxon>
        <taxon>Ochrophyta</taxon>
        <taxon>Pelagophyceae</taxon>
        <taxon>Pelagomonadales</taxon>
        <taxon>Pelagomonadaceae</taxon>
        <taxon>Chrysophaeum</taxon>
    </lineage>
</organism>
<dbReference type="SUPFAM" id="SSF53756">
    <property type="entry name" value="UDP-Glycosyltransferase/glycogen phosphorylase"/>
    <property type="match status" value="1"/>
</dbReference>
<dbReference type="Gene3D" id="3.40.50.2000">
    <property type="entry name" value="Glycogen Phosphorylase B"/>
    <property type="match status" value="1"/>
</dbReference>
<evidence type="ECO:0000256" key="4">
    <source>
        <dbReference type="ARBA" id="ARBA00022803"/>
    </source>
</evidence>
<keyword evidence="2" id="KW-0808">Transferase</keyword>
<dbReference type="PANTHER" id="PTHR44998">
    <property type="match status" value="1"/>
</dbReference>
<evidence type="ECO:0000256" key="3">
    <source>
        <dbReference type="ARBA" id="ARBA00022737"/>
    </source>
</evidence>
<keyword evidence="4" id="KW-0802">TPR repeat</keyword>
<dbReference type="Gene3D" id="3.40.50.11380">
    <property type="match status" value="1"/>
</dbReference>
<evidence type="ECO:0000313" key="7">
    <source>
        <dbReference type="Proteomes" id="UP001230188"/>
    </source>
</evidence>
<name>A0AAD7UD09_9STRA</name>
<comment type="pathway">
    <text evidence="1">Protein modification; protein glycosylation.</text>
</comment>
<dbReference type="InterPro" id="IPR029489">
    <property type="entry name" value="OGT/SEC/SPY_C"/>
</dbReference>
<dbReference type="AlphaFoldDB" id="A0AAD7UD09"/>
<dbReference type="PANTHER" id="PTHR44998:SF1">
    <property type="entry name" value="UDP-N-ACETYLGLUCOSAMINE--PEPTIDE N-ACETYLGLUCOSAMINYLTRANSFERASE 110 KDA SUBUNIT"/>
    <property type="match status" value="1"/>
</dbReference>
<gene>
    <name evidence="6" type="ORF">CTAYLR_003176</name>
</gene>
<dbReference type="Proteomes" id="UP001230188">
    <property type="component" value="Unassembled WGS sequence"/>
</dbReference>
<evidence type="ECO:0000313" key="6">
    <source>
        <dbReference type="EMBL" id="KAJ8601687.1"/>
    </source>
</evidence>
<dbReference type="Pfam" id="PF13844">
    <property type="entry name" value="Glyco_transf_41"/>
    <property type="match status" value="1"/>
</dbReference>
<evidence type="ECO:0000256" key="2">
    <source>
        <dbReference type="ARBA" id="ARBA00022679"/>
    </source>
</evidence>
<reference evidence="6" key="1">
    <citation type="submission" date="2023-01" db="EMBL/GenBank/DDBJ databases">
        <title>Metagenome sequencing of chrysophaentin producing Chrysophaeum taylorii.</title>
        <authorList>
            <person name="Davison J."/>
            <person name="Bewley C."/>
        </authorList>
    </citation>
    <scope>NUCLEOTIDE SEQUENCE</scope>
    <source>
        <strain evidence="6">NIES-1699</strain>
    </source>
</reference>
<keyword evidence="3" id="KW-0677">Repeat</keyword>
<dbReference type="GO" id="GO:0006493">
    <property type="term" value="P:protein O-linked glycosylation"/>
    <property type="evidence" value="ECO:0007669"/>
    <property type="project" value="TreeGrafter"/>
</dbReference>
<sequence>MAAAWVDKYEMLSRAYEASPDDRSIALKFGYYLEQRDLALEAAEVLGGYRNRKSDDDAGLRIAAASLCPPHSKNASRVKGRYAELLGRLESLRVEESGLEPSELVGSMPISWPYLGYSVAPLMSRLAALYRNATTTRGVAPRARRRARAVGPKIGVVAELGLNTSPGMLFEKVFLGLCGRFETYIIAPTTLDTPFLNIARRAAIAVDAVPSDLDVLVYLALGLSSATWTLAMSRLAPVQIVFGHGHPITSGLDTVDYFVSSVEFQRARYAGDDRDEDEPRNPDEYDAAAARAAGIDVVAPVEAVGPRCRDGLQAYAEQLVLFDSRTIGIEPPAVVSRVEPPRTDSPVFACLQHSKKFHPDFDLVLRAVLEAVPDAKILVLEGTRRAHLERWTLSLGEAVDRLVFVPRTTRSEILTLVASADAFLDTFPWGAGLTLLESLAVCTPPVILPANTTVLQLGLGHLRAAGLEEDLVARDIPHFASIARRLATDATFRIAMRRRACASRAAIFDEKPAIEEWAAFIARVVRG</sequence>
<keyword evidence="7" id="KW-1185">Reference proteome</keyword>
<proteinExistence type="predicted"/>